<dbReference type="GO" id="GO:0006897">
    <property type="term" value="P:endocytosis"/>
    <property type="evidence" value="ECO:0007669"/>
    <property type="project" value="TreeGrafter"/>
</dbReference>
<dbReference type="PANTHER" id="PTHR11216">
    <property type="entry name" value="EH DOMAIN"/>
    <property type="match status" value="1"/>
</dbReference>
<dbReference type="InterPro" id="IPR002048">
    <property type="entry name" value="EF_hand_dom"/>
</dbReference>
<dbReference type="SMART" id="SM00027">
    <property type="entry name" value="EH"/>
    <property type="match status" value="3"/>
</dbReference>
<dbReference type="GO" id="GO:0016197">
    <property type="term" value="P:endosomal transport"/>
    <property type="evidence" value="ECO:0007669"/>
    <property type="project" value="TreeGrafter"/>
</dbReference>
<keyword evidence="8" id="KW-1185">Reference proteome</keyword>
<dbReference type="PANTHER" id="PTHR11216:SF176">
    <property type="entry name" value="EPIDERMAL GROWTH FACTOR RECEPTOR PATHWAY SUBSTRATE CLONE 15, ISOFORM A"/>
    <property type="match status" value="1"/>
</dbReference>
<feature type="region of interest" description="Disordered" evidence="3">
    <location>
        <begin position="615"/>
        <end position="701"/>
    </location>
</feature>
<dbReference type="Pfam" id="PF12763">
    <property type="entry name" value="EH"/>
    <property type="match status" value="3"/>
</dbReference>
<keyword evidence="2" id="KW-0175">Coiled coil</keyword>
<dbReference type="CDD" id="cd00052">
    <property type="entry name" value="EH"/>
    <property type="match status" value="3"/>
</dbReference>
<dbReference type="PROSITE" id="PS50031">
    <property type="entry name" value="EH"/>
    <property type="match status" value="3"/>
</dbReference>
<feature type="domain" description="EH" evidence="4">
    <location>
        <begin position="13"/>
        <end position="107"/>
    </location>
</feature>
<dbReference type="SUPFAM" id="SSF47473">
    <property type="entry name" value="EF-hand"/>
    <property type="match status" value="3"/>
</dbReference>
<dbReference type="GO" id="GO:0005509">
    <property type="term" value="F:calcium ion binding"/>
    <property type="evidence" value="ECO:0007669"/>
    <property type="project" value="InterPro"/>
</dbReference>
<sequence>MDSITLEDIAGEHRLLYEKFHSEINPKNSEIIQALDAANFMRKSGLNQLTLKIIWDLCDPNQLGHLDKKSFFASLKLISMVQNGKQPSYSDLKSSLPPPTINDDFFKSIDWKISKENDQKFVNIFYSMSPVDGKLSGVNVKPFLMSSKLSLESLTRIWDLSDIDQDGFLDLKEFVICNQLIAKATQGFILPPILPKELENYQPIHSRQNEISKRIDWIVSDEEKIKSAALFVELDDDKDGLVSGVDLKDTLLESGLHQTVLAHIWNLCDINETGKLNAEQFALAQYFIKQKQNGEELPDDLLPNMVPPSLRVNADGSSTNSENDEKTSTSSTGNKEFDILNEEIKKLHLEKSKFETEVVADEASLRLKQSEIQNVQNEIETLTQMLKQLENQKNDATKRIDDLSLQLRNFENNLHEIASKLKNESKKACLTIDRLIEYNHVENLNREYNDQKNSISGTENDINAKKNEFEILKDEEKVLEEKFKNAKNDCEQISKIAADTQLEISQIKTNTMELDEYERQFNELVYDYDNAISNADYAKIISLLSYDIPLPPSLSNEDVQLEDFKDEFQSDPFDGEDPFKDDVFGSKAKDQGFATDNFANFDAFTNSSNSKVTDDPFGFSPFDSNQLGSNGRSESPTPALPPKKSKAPPPRPAPPKSTNKTPLRAAPPPPSKDAASNHAAAFNETNFDPFNDQNRDPFGSDTFATQNFANFADFNNA</sequence>
<evidence type="ECO:0000256" key="1">
    <source>
        <dbReference type="ARBA" id="ARBA00022837"/>
    </source>
</evidence>
<feature type="domain" description="EF-hand" evidence="5">
    <location>
        <begin position="222"/>
        <end position="257"/>
    </location>
</feature>
<dbReference type="InterPro" id="IPR011992">
    <property type="entry name" value="EF-hand-dom_pair"/>
</dbReference>
<gene>
    <name evidence="6" type="ORF">SSS_4857</name>
</gene>
<dbReference type="PROSITE" id="PS50222">
    <property type="entry name" value="EF_HAND_2"/>
    <property type="match status" value="2"/>
</dbReference>
<feature type="domain" description="EF-hand" evidence="5">
    <location>
        <begin position="149"/>
        <end position="184"/>
    </location>
</feature>
<accession>A0A834VBA1</accession>
<feature type="domain" description="EH" evidence="4">
    <location>
        <begin position="117"/>
        <end position="198"/>
    </location>
</feature>
<dbReference type="GO" id="GO:0045296">
    <property type="term" value="F:cadherin binding"/>
    <property type="evidence" value="ECO:0007669"/>
    <property type="project" value="TreeGrafter"/>
</dbReference>
<evidence type="ECO:0000256" key="2">
    <source>
        <dbReference type="SAM" id="Coils"/>
    </source>
</evidence>
<evidence type="ECO:0000313" key="8">
    <source>
        <dbReference type="Proteomes" id="UP000070412"/>
    </source>
</evidence>
<evidence type="ECO:0000259" key="5">
    <source>
        <dbReference type="PROSITE" id="PS50222"/>
    </source>
</evidence>
<organism evidence="6">
    <name type="scientific">Sarcoptes scabiei</name>
    <name type="common">Itch mite</name>
    <name type="synonym">Acarus scabiei</name>
    <dbReference type="NCBI Taxonomy" id="52283"/>
    <lineage>
        <taxon>Eukaryota</taxon>
        <taxon>Metazoa</taxon>
        <taxon>Ecdysozoa</taxon>
        <taxon>Arthropoda</taxon>
        <taxon>Chelicerata</taxon>
        <taxon>Arachnida</taxon>
        <taxon>Acari</taxon>
        <taxon>Acariformes</taxon>
        <taxon>Sarcoptiformes</taxon>
        <taxon>Astigmata</taxon>
        <taxon>Psoroptidia</taxon>
        <taxon>Sarcoptoidea</taxon>
        <taxon>Sarcoptidae</taxon>
        <taxon>Sarcoptinae</taxon>
        <taxon>Sarcoptes</taxon>
    </lineage>
</organism>
<keyword evidence="1" id="KW-0106">Calcium</keyword>
<dbReference type="Gene3D" id="1.10.238.10">
    <property type="entry name" value="EF-hand"/>
    <property type="match status" value="3"/>
</dbReference>
<dbReference type="Proteomes" id="UP000070412">
    <property type="component" value="Unassembled WGS sequence"/>
</dbReference>
<keyword evidence="6" id="KW-0675">Receptor</keyword>
<reference evidence="7" key="3">
    <citation type="submission" date="2022-06" db="UniProtKB">
        <authorList>
            <consortium name="EnsemblMetazoa"/>
        </authorList>
    </citation>
    <scope>IDENTIFICATION</scope>
</reference>
<dbReference type="OrthoDB" id="524326at2759"/>
<protein>
    <submittedName>
        <fullName evidence="6">Epidermal growth factor receptor substrate 15-like 1</fullName>
    </submittedName>
</protein>
<dbReference type="InterPro" id="IPR018247">
    <property type="entry name" value="EF_Hand_1_Ca_BS"/>
</dbReference>
<feature type="domain" description="EH" evidence="4">
    <location>
        <begin position="223"/>
        <end position="312"/>
    </location>
</feature>
<evidence type="ECO:0000256" key="3">
    <source>
        <dbReference type="SAM" id="MobiDB-lite"/>
    </source>
</evidence>
<feature type="region of interest" description="Disordered" evidence="3">
    <location>
        <begin position="307"/>
        <end position="334"/>
    </location>
</feature>
<reference evidence="6" key="2">
    <citation type="submission" date="2020-01" db="EMBL/GenBank/DDBJ databases">
        <authorList>
            <person name="Korhonen P.K.K."/>
            <person name="Guangxu M.G."/>
            <person name="Wang T.W."/>
            <person name="Stroehlein A.J.S."/>
            <person name="Young N.D."/>
            <person name="Ang C.-S.A."/>
            <person name="Fernando D.W.F."/>
            <person name="Lu H.L."/>
            <person name="Taylor S.T."/>
            <person name="Ehtesham M.E.M."/>
            <person name="Najaraj S.H.N."/>
            <person name="Harsha G.H.G."/>
            <person name="Madugundu A.M."/>
            <person name="Renuse S.R."/>
            <person name="Holt D.H."/>
            <person name="Pandey A.P."/>
            <person name="Papenfuss A.P."/>
            <person name="Gasser R.B.G."/>
            <person name="Fischer K.F."/>
        </authorList>
    </citation>
    <scope>NUCLEOTIDE SEQUENCE</scope>
    <source>
        <strain evidence="6">SSS_KF_BRIS2020</strain>
    </source>
</reference>
<evidence type="ECO:0000259" key="4">
    <source>
        <dbReference type="PROSITE" id="PS50031"/>
    </source>
</evidence>
<feature type="compositionally biased region" description="Polar residues" evidence="3">
    <location>
        <begin position="683"/>
        <end position="692"/>
    </location>
</feature>
<evidence type="ECO:0000313" key="6">
    <source>
        <dbReference type="EMBL" id="KAF7488939.1"/>
    </source>
</evidence>
<dbReference type="EnsemblMetazoa" id="SSS_4857s_mrna">
    <property type="protein sequence ID" value="KAF7488939.1"/>
    <property type="gene ID" value="SSS_4857"/>
</dbReference>
<proteinExistence type="predicted"/>
<evidence type="ECO:0000313" key="7">
    <source>
        <dbReference type="EnsemblMetazoa" id="KAF7488939.1"/>
    </source>
</evidence>
<dbReference type="InterPro" id="IPR000261">
    <property type="entry name" value="EH_dom"/>
</dbReference>
<dbReference type="PROSITE" id="PS00018">
    <property type="entry name" value="EF_HAND_1"/>
    <property type="match status" value="2"/>
</dbReference>
<name>A0A834VBA1_SARSC</name>
<dbReference type="GO" id="GO:0030132">
    <property type="term" value="C:clathrin coat of coated pit"/>
    <property type="evidence" value="ECO:0007669"/>
    <property type="project" value="TreeGrafter"/>
</dbReference>
<reference evidence="8" key="1">
    <citation type="journal article" date="2020" name="PLoS Negl. Trop. Dis.">
        <title>High-quality nuclear genome for Sarcoptes scabiei-A critical resource for a neglected parasite.</title>
        <authorList>
            <person name="Korhonen P.K."/>
            <person name="Gasser R.B."/>
            <person name="Ma G."/>
            <person name="Wang T."/>
            <person name="Stroehlein A.J."/>
            <person name="Young N.D."/>
            <person name="Ang C.S."/>
            <person name="Fernando D.D."/>
            <person name="Lu H.C."/>
            <person name="Taylor S."/>
            <person name="Reynolds S.L."/>
            <person name="Mofiz E."/>
            <person name="Najaraj S.H."/>
            <person name="Gowda H."/>
            <person name="Madugundu A."/>
            <person name="Renuse S."/>
            <person name="Holt D."/>
            <person name="Pandey A."/>
            <person name="Papenfuss A.T."/>
            <person name="Fischer K."/>
        </authorList>
    </citation>
    <scope>NUCLEOTIDE SEQUENCE [LARGE SCALE GENOMIC DNA]</scope>
</reference>
<dbReference type="EMBL" id="WVUK01000065">
    <property type="protein sequence ID" value="KAF7488939.1"/>
    <property type="molecule type" value="Genomic_DNA"/>
</dbReference>
<dbReference type="AlphaFoldDB" id="A0A834VBA1"/>
<feature type="compositionally biased region" description="Polar residues" evidence="3">
    <location>
        <begin position="622"/>
        <end position="634"/>
    </location>
</feature>
<feature type="coiled-coil region" evidence="2">
    <location>
        <begin position="337"/>
        <end position="489"/>
    </location>
</feature>